<keyword evidence="1" id="KW-0812">Transmembrane</keyword>
<dbReference type="PANTHER" id="PTHR40278:SF2">
    <property type="entry name" value="TYPE IV PILUS INNER MEMBRANE COMPONENT PILN"/>
    <property type="match status" value="1"/>
</dbReference>
<dbReference type="RefSeq" id="WP_094500583.1">
    <property type="nucleotide sequence ID" value="NZ_CAWNHI010000001.1"/>
</dbReference>
<sequence>MLHSINLLPWREEQRAAHKRRFMGLVVLGVMSAVGIQWGIGLYFSGQAQQQESRLAYLNQYIQRLDKQINALKITEQEHKALLTRLSVVESLQSQRNKTTELMNLMPQLMPEGVYVDKIKMNGEEIEITGISDSTARLATMLDNFEKSALLSDVNMHSIVHGNKRFGKDFQTFKVSFMFHSPTPQGAALTKIRPTGAVHD</sequence>
<feature type="transmembrane region" description="Helical" evidence="1">
    <location>
        <begin position="21"/>
        <end position="44"/>
    </location>
</feature>
<dbReference type="KEGG" id="vqi:CCZ37_11710"/>
<name>A0A223N053_9VIBR</name>
<keyword evidence="3" id="KW-1185">Reference proteome</keyword>
<organism evidence="2 3">
    <name type="scientific">Vibrio qinghaiensis</name>
    <dbReference type="NCBI Taxonomy" id="2025808"/>
    <lineage>
        <taxon>Bacteria</taxon>
        <taxon>Pseudomonadati</taxon>
        <taxon>Pseudomonadota</taxon>
        <taxon>Gammaproteobacteria</taxon>
        <taxon>Vibrionales</taxon>
        <taxon>Vibrionaceae</taxon>
        <taxon>Vibrio</taxon>
    </lineage>
</organism>
<dbReference type="InterPro" id="IPR007813">
    <property type="entry name" value="PilN"/>
</dbReference>
<dbReference type="Proteomes" id="UP000215148">
    <property type="component" value="Chromosome 1"/>
</dbReference>
<proteinExistence type="predicted"/>
<reference evidence="2 3" key="1">
    <citation type="submission" date="2017-08" db="EMBL/GenBank/DDBJ databases">
        <title>The Vibrio qinghaiensis sp.-Q67 is a luminous bacteria isolated firstly from Qinghai lake, Qinghai province, China, which has been proved to be very sensitive to detect environmental and food pollutants. Therefore, complete genome analysis of V. qinghaiensis sp.-Q67 highlights the potential application of this strain on detection of hazards in the contaminated environments.</title>
        <authorList>
            <person name="Gong L."/>
        </authorList>
    </citation>
    <scope>NUCLEOTIDE SEQUENCE [LARGE SCALE GENOMIC DNA]</scope>
    <source>
        <strain evidence="2 3">Q67</strain>
    </source>
</reference>
<dbReference type="Pfam" id="PF05137">
    <property type="entry name" value="PilN"/>
    <property type="match status" value="1"/>
</dbReference>
<dbReference type="PANTHER" id="PTHR40278">
    <property type="entry name" value="DNA UTILIZATION PROTEIN HOFN"/>
    <property type="match status" value="1"/>
</dbReference>
<dbReference type="GO" id="GO:0043107">
    <property type="term" value="P:type IV pilus-dependent motility"/>
    <property type="evidence" value="ECO:0007669"/>
    <property type="project" value="TreeGrafter"/>
</dbReference>
<keyword evidence="1" id="KW-0472">Membrane</keyword>
<dbReference type="EMBL" id="CP022741">
    <property type="protein sequence ID" value="ASU23209.1"/>
    <property type="molecule type" value="Genomic_DNA"/>
</dbReference>
<evidence type="ECO:0000313" key="2">
    <source>
        <dbReference type="EMBL" id="ASU23209.1"/>
    </source>
</evidence>
<protein>
    <submittedName>
        <fullName evidence="2">Pilus assembly protein PilN</fullName>
    </submittedName>
</protein>
<gene>
    <name evidence="2" type="ORF">CCZ37_11710</name>
</gene>
<evidence type="ECO:0000256" key="1">
    <source>
        <dbReference type="SAM" id="Phobius"/>
    </source>
</evidence>
<keyword evidence="1" id="KW-1133">Transmembrane helix</keyword>
<dbReference type="AlphaFoldDB" id="A0A223N053"/>
<evidence type="ECO:0000313" key="3">
    <source>
        <dbReference type="Proteomes" id="UP000215148"/>
    </source>
</evidence>
<dbReference type="GO" id="GO:0043683">
    <property type="term" value="P:type IV pilus assembly"/>
    <property type="evidence" value="ECO:0007669"/>
    <property type="project" value="TreeGrafter"/>
</dbReference>
<accession>A0A223N053</accession>
<dbReference type="InterPro" id="IPR052534">
    <property type="entry name" value="Extracell_DNA_Util/SecSys_Comp"/>
</dbReference>